<gene>
    <name evidence="4" type="ORF">ALC56_04393</name>
</gene>
<accession>A0A195FLW4</accession>
<feature type="region of interest" description="Disordered" evidence="2">
    <location>
        <begin position="1"/>
        <end position="20"/>
    </location>
</feature>
<dbReference type="PANTHER" id="PTHR23285">
    <property type="entry name" value="RING FINGER AND KH DOMAIN CONTAINING PROTEIN 1"/>
    <property type="match status" value="1"/>
</dbReference>
<dbReference type="FunFam" id="3.30.1370.10:FF:000012">
    <property type="entry name" value="Mex-3 RNA-binding family member D"/>
    <property type="match status" value="1"/>
</dbReference>
<feature type="domain" description="K Homology" evidence="3">
    <location>
        <begin position="33"/>
        <end position="90"/>
    </location>
</feature>
<dbReference type="GO" id="GO:0010468">
    <property type="term" value="P:regulation of gene expression"/>
    <property type="evidence" value="ECO:0007669"/>
    <property type="project" value="UniProtKB-ARBA"/>
</dbReference>
<keyword evidence="5" id="KW-1185">Reference proteome</keyword>
<protein>
    <submittedName>
        <fullName evidence="4">RNA-binding protein MEX3B</fullName>
    </submittedName>
</protein>
<evidence type="ECO:0000256" key="2">
    <source>
        <dbReference type="SAM" id="MobiDB-lite"/>
    </source>
</evidence>
<feature type="domain" description="K Homology" evidence="3">
    <location>
        <begin position="119"/>
        <end position="186"/>
    </location>
</feature>
<dbReference type="InterPro" id="IPR047226">
    <property type="entry name" value="KH-I_MEX3_rpt2"/>
</dbReference>
<feature type="region of interest" description="Disordered" evidence="2">
    <location>
        <begin position="217"/>
        <end position="247"/>
    </location>
</feature>
<evidence type="ECO:0000313" key="5">
    <source>
        <dbReference type="Proteomes" id="UP000078541"/>
    </source>
</evidence>
<feature type="compositionally biased region" description="Low complexity" evidence="2">
    <location>
        <begin position="223"/>
        <end position="246"/>
    </location>
</feature>
<dbReference type="Pfam" id="PF00013">
    <property type="entry name" value="KH_1"/>
    <property type="match status" value="2"/>
</dbReference>
<organism evidence="4 5">
    <name type="scientific">Trachymyrmex septentrionalis</name>
    <dbReference type="NCBI Taxonomy" id="34720"/>
    <lineage>
        <taxon>Eukaryota</taxon>
        <taxon>Metazoa</taxon>
        <taxon>Ecdysozoa</taxon>
        <taxon>Arthropoda</taxon>
        <taxon>Hexapoda</taxon>
        <taxon>Insecta</taxon>
        <taxon>Pterygota</taxon>
        <taxon>Neoptera</taxon>
        <taxon>Endopterygota</taxon>
        <taxon>Hymenoptera</taxon>
        <taxon>Apocrita</taxon>
        <taxon>Aculeata</taxon>
        <taxon>Formicoidea</taxon>
        <taxon>Formicidae</taxon>
        <taxon>Myrmicinae</taxon>
        <taxon>Trachymyrmex</taxon>
    </lineage>
</organism>
<dbReference type="PROSITE" id="PS50084">
    <property type="entry name" value="KH_TYPE_1"/>
    <property type="match status" value="1"/>
</dbReference>
<name>A0A195FLW4_9HYME</name>
<proteinExistence type="predicted"/>
<dbReference type="InterPro" id="IPR047227">
    <property type="entry name" value="MEX3"/>
</dbReference>
<evidence type="ECO:0000259" key="3">
    <source>
        <dbReference type="SMART" id="SM00322"/>
    </source>
</evidence>
<dbReference type="InterPro" id="IPR004088">
    <property type="entry name" value="KH_dom_type_1"/>
</dbReference>
<evidence type="ECO:0000256" key="1">
    <source>
        <dbReference type="PROSITE-ProRule" id="PRU00117"/>
    </source>
</evidence>
<dbReference type="AlphaFoldDB" id="A0A195FLW4"/>
<dbReference type="PANTHER" id="PTHR23285:SF7">
    <property type="entry name" value="LD09246P1"/>
    <property type="match status" value="1"/>
</dbReference>
<dbReference type="EMBL" id="KQ981490">
    <property type="protein sequence ID" value="KYN41242.1"/>
    <property type="molecule type" value="Genomic_DNA"/>
</dbReference>
<dbReference type="Gene3D" id="3.30.1370.10">
    <property type="entry name" value="K Homology domain, type 1"/>
    <property type="match status" value="2"/>
</dbReference>
<sequence>MSARRKRQSGVRSEGRRGRSGSPALLALRWLKAKESARPRTRPGCKIKALRAKTNTYIKTPVRGEEPVFVVTGRKEDVARAKREILSAAEHFSQIRASRKSSLGALLGAPPGPPATVPGHITIQVRVPYRVVGLVVGPKGATIKRIQHQTHTYIVTPSRDKEPVFEVTGLPESVEAARREIQAHITLRTGTAPGVVDDTDLLGVLCRGGLGSVLGIQSMDQPGSNSSSSSNGAFSSSASCSSSSSSTGGIGMNDLVAIWNGIERDEGIGESPSFESQPTSTSSIWSFPSVALPSRPSPNNIRRLTCQWRRMSFHAHYRYTHRPSLYRQNTFIFIRYELHVVHCDDEPQCVENCICSVVRVDGENQMTRDEGRQA</sequence>
<reference evidence="4 5" key="1">
    <citation type="submission" date="2016-03" db="EMBL/GenBank/DDBJ databases">
        <title>Trachymyrmex septentrionalis WGS genome.</title>
        <authorList>
            <person name="Nygaard S."/>
            <person name="Hu H."/>
            <person name="Boomsma J."/>
            <person name="Zhang G."/>
        </authorList>
    </citation>
    <scope>NUCLEOTIDE SEQUENCE [LARGE SCALE GENOMIC DNA]</scope>
    <source>
        <strain evidence="4">Tsep2-gDNA-1</strain>
        <tissue evidence="4">Whole body</tissue>
    </source>
</reference>
<dbReference type="CDD" id="cd22424">
    <property type="entry name" value="KH-I_MEX3_rpt2"/>
    <property type="match status" value="1"/>
</dbReference>
<dbReference type="SMART" id="SM00322">
    <property type="entry name" value="KH"/>
    <property type="match status" value="2"/>
</dbReference>
<dbReference type="STRING" id="34720.A0A195FLW4"/>
<dbReference type="SUPFAM" id="SSF54791">
    <property type="entry name" value="Eukaryotic type KH-domain (KH-domain type I)"/>
    <property type="match status" value="2"/>
</dbReference>
<keyword evidence="1" id="KW-0694">RNA-binding</keyword>
<dbReference type="Proteomes" id="UP000078541">
    <property type="component" value="Unassembled WGS sequence"/>
</dbReference>
<evidence type="ECO:0000313" key="4">
    <source>
        <dbReference type="EMBL" id="KYN41242.1"/>
    </source>
</evidence>
<dbReference type="GO" id="GO:0003723">
    <property type="term" value="F:RNA binding"/>
    <property type="evidence" value="ECO:0007669"/>
    <property type="project" value="UniProtKB-UniRule"/>
</dbReference>
<dbReference type="InterPro" id="IPR004087">
    <property type="entry name" value="KH_dom"/>
</dbReference>
<dbReference type="InterPro" id="IPR036612">
    <property type="entry name" value="KH_dom_type_1_sf"/>
</dbReference>